<accession>A0AAV2IBQ4</accession>
<evidence type="ECO:0000313" key="3">
    <source>
        <dbReference type="EMBL" id="CAL1544318.1"/>
    </source>
</evidence>
<dbReference type="GO" id="GO:0005737">
    <property type="term" value="C:cytoplasm"/>
    <property type="evidence" value="ECO:0007669"/>
    <property type="project" value="TreeGrafter"/>
</dbReference>
<reference evidence="3 4" key="1">
    <citation type="submission" date="2024-04" db="EMBL/GenBank/DDBJ databases">
        <authorList>
            <consortium name="Genoscope - CEA"/>
            <person name="William W."/>
        </authorList>
    </citation>
    <scope>NUCLEOTIDE SEQUENCE [LARGE SCALE GENOMIC DNA]</scope>
</reference>
<dbReference type="Proteomes" id="UP001497497">
    <property type="component" value="Unassembled WGS sequence"/>
</dbReference>
<feature type="coiled-coil region" evidence="1">
    <location>
        <begin position="174"/>
        <end position="249"/>
    </location>
</feature>
<dbReference type="PANTHER" id="PTHR21707:SF42">
    <property type="entry name" value="FLAGELLUM-ASSOCIATED COILED-COIL DOMAIN-CONTAINING PROTEIN 1"/>
    <property type="match status" value="1"/>
</dbReference>
<feature type="region of interest" description="Disordered" evidence="2">
    <location>
        <begin position="43"/>
        <end position="68"/>
    </location>
</feature>
<evidence type="ECO:0000256" key="2">
    <source>
        <dbReference type="SAM" id="MobiDB-lite"/>
    </source>
</evidence>
<comment type="caution">
    <text evidence="3">The sequence shown here is derived from an EMBL/GenBank/DDBJ whole genome shotgun (WGS) entry which is preliminary data.</text>
</comment>
<feature type="coiled-coil region" evidence="1">
    <location>
        <begin position="280"/>
        <end position="376"/>
    </location>
</feature>
<dbReference type="PANTHER" id="PTHR21707">
    <property type="entry name" value="FLAGELLUM-ASSOCIATED COILED-COIL DOMAIN-CONTAINING PROTEIN 1"/>
    <property type="match status" value="1"/>
</dbReference>
<name>A0AAV2IBQ4_LYMST</name>
<feature type="region of interest" description="Disordered" evidence="2">
    <location>
        <begin position="483"/>
        <end position="535"/>
    </location>
</feature>
<dbReference type="AlphaFoldDB" id="A0AAV2IBQ4"/>
<sequence>MMPSEVFYVNITSPDQSSRAATAVSNSTSSLAYVNSHGKLRWGYRPKSSPSSARPVTSQQSSKIHRPKTAAVFVGKTECDRVHQLEHEPTRRHNLESHLPLKKAKPPPWQKVLEAPLVPFQTGPGYILTRSKTKCHVTIKDEFFDPVQVDNREVSLTLTQKGQSHLDPERDQLIVQLQQQISDLTLYLEEERLNHKQTKQRAEEFLRDKLDQLNSQHRDHVRDLESEHAEEMKKQKQLIEQEHGEIQSTLEKQISKMVKEIEFLQGAFESYKSTLHSETVDKLKAKEDDLRNRFAEEKQAALHDLKTKFILEKNQERANTEKEHRKAIDALRKENKREMDGLLKRFSNAAADMEKMKKCTAELEETKSELEKVKLSYDMTCQQLASTTRSLTDSKVRLMEFEERFQEKVSQVDDKYRHRLQELMTQNTELKRMFVQKCGELYNEKIHTDQQMKQKVKTVKETMEILIKSKHRADVSVVLGGPPYLSRTGKSRPLSAPLTREETQSAHQTAGNVELPTKHEEFVSPDINLDSSPKAKELRAELLSSHGDREQRGFFKAT</sequence>
<evidence type="ECO:0000313" key="4">
    <source>
        <dbReference type="Proteomes" id="UP001497497"/>
    </source>
</evidence>
<protein>
    <submittedName>
        <fullName evidence="3">Uncharacterized protein</fullName>
    </submittedName>
</protein>
<feature type="compositionally biased region" description="Polar residues" evidence="2">
    <location>
        <begin position="48"/>
        <end position="62"/>
    </location>
</feature>
<proteinExistence type="predicted"/>
<gene>
    <name evidence="3" type="ORF">GSLYS_00017831001</name>
</gene>
<keyword evidence="4" id="KW-1185">Reference proteome</keyword>
<dbReference type="InterPro" id="IPR026674">
    <property type="entry name" value="FLACC1"/>
</dbReference>
<organism evidence="3 4">
    <name type="scientific">Lymnaea stagnalis</name>
    <name type="common">Great pond snail</name>
    <name type="synonym">Helix stagnalis</name>
    <dbReference type="NCBI Taxonomy" id="6523"/>
    <lineage>
        <taxon>Eukaryota</taxon>
        <taxon>Metazoa</taxon>
        <taxon>Spiralia</taxon>
        <taxon>Lophotrochozoa</taxon>
        <taxon>Mollusca</taxon>
        <taxon>Gastropoda</taxon>
        <taxon>Heterobranchia</taxon>
        <taxon>Euthyneura</taxon>
        <taxon>Panpulmonata</taxon>
        <taxon>Hygrophila</taxon>
        <taxon>Lymnaeoidea</taxon>
        <taxon>Lymnaeidae</taxon>
        <taxon>Lymnaea</taxon>
    </lineage>
</organism>
<keyword evidence="1" id="KW-0175">Coiled coil</keyword>
<dbReference type="EMBL" id="CAXITT010000614">
    <property type="protein sequence ID" value="CAL1544318.1"/>
    <property type="molecule type" value="Genomic_DNA"/>
</dbReference>
<evidence type="ECO:0000256" key="1">
    <source>
        <dbReference type="SAM" id="Coils"/>
    </source>
</evidence>